<keyword evidence="4 11" id="KW-0812">Transmembrane</keyword>
<evidence type="ECO:0000256" key="8">
    <source>
        <dbReference type="ARBA" id="ARBA00023136"/>
    </source>
</evidence>
<evidence type="ECO:0000256" key="4">
    <source>
        <dbReference type="ARBA" id="ARBA00022692"/>
    </source>
</evidence>
<keyword evidence="8 11" id="KW-0472">Membrane</keyword>
<dbReference type="InterPro" id="IPR018422">
    <property type="entry name" value="Cation/H_exchanger_CPA1"/>
</dbReference>
<evidence type="ECO:0000259" key="12">
    <source>
        <dbReference type="Pfam" id="PF00999"/>
    </source>
</evidence>
<feature type="transmembrane region" description="Helical" evidence="11">
    <location>
        <begin position="303"/>
        <end position="326"/>
    </location>
</feature>
<dbReference type="Pfam" id="PF00999">
    <property type="entry name" value="Na_H_Exchanger"/>
    <property type="match status" value="1"/>
</dbReference>
<feature type="compositionally biased region" description="Low complexity" evidence="10">
    <location>
        <begin position="476"/>
        <end position="492"/>
    </location>
</feature>
<evidence type="ECO:0000256" key="6">
    <source>
        <dbReference type="ARBA" id="ARBA00023053"/>
    </source>
</evidence>
<evidence type="ECO:0000256" key="3">
    <source>
        <dbReference type="ARBA" id="ARBA00022475"/>
    </source>
</evidence>
<dbReference type="Proteomes" id="UP000268094">
    <property type="component" value="Unassembled WGS sequence"/>
</dbReference>
<keyword evidence="9" id="KW-0739">Sodium transport</keyword>
<evidence type="ECO:0000313" key="13">
    <source>
        <dbReference type="EMBL" id="RKG92015.1"/>
    </source>
</evidence>
<organism evidence="13 14">
    <name type="scientific">Corallococcus terminator</name>
    <dbReference type="NCBI Taxonomy" id="2316733"/>
    <lineage>
        <taxon>Bacteria</taxon>
        <taxon>Pseudomonadati</taxon>
        <taxon>Myxococcota</taxon>
        <taxon>Myxococcia</taxon>
        <taxon>Myxococcales</taxon>
        <taxon>Cystobacterineae</taxon>
        <taxon>Myxococcaceae</taxon>
        <taxon>Corallococcus</taxon>
    </lineage>
</organism>
<comment type="subcellular location">
    <subcellularLocation>
        <location evidence="1">Cell membrane</location>
        <topology evidence="1">Multi-pass membrane protein</topology>
    </subcellularLocation>
</comment>
<dbReference type="GO" id="GO:0015385">
    <property type="term" value="F:sodium:proton antiporter activity"/>
    <property type="evidence" value="ECO:0007669"/>
    <property type="project" value="InterPro"/>
</dbReference>
<gene>
    <name evidence="13" type="ORF">D7V88_07760</name>
</gene>
<feature type="transmembrane region" description="Helical" evidence="11">
    <location>
        <begin position="182"/>
        <end position="203"/>
    </location>
</feature>
<feature type="transmembrane region" description="Helical" evidence="11">
    <location>
        <begin position="233"/>
        <end position="251"/>
    </location>
</feature>
<dbReference type="GO" id="GO:0015386">
    <property type="term" value="F:potassium:proton antiporter activity"/>
    <property type="evidence" value="ECO:0007669"/>
    <property type="project" value="TreeGrafter"/>
</dbReference>
<dbReference type="RefSeq" id="WP_120539977.1">
    <property type="nucleotide sequence ID" value="NZ_RAVZ01000034.1"/>
</dbReference>
<keyword evidence="5 11" id="KW-1133">Transmembrane helix</keyword>
<evidence type="ECO:0000256" key="9">
    <source>
        <dbReference type="ARBA" id="ARBA00023201"/>
    </source>
</evidence>
<proteinExistence type="predicted"/>
<dbReference type="PANTHER" id="PTHR10110:SF86">
    <property type="entry name" value="SODIUM_HYDROGEN EXCHANGER 7"/>
    <property type="match status" value="1"/>
</dbReference>
<dbReference type="OrthoDB" id="9809206at2"/>
<protein>
    <submittedName>
        <fullName evidence="13">Sodium:proton antiporter</fullName>
    </submittedName>
</protein>
<sequence length="546" mass="57916">MLVFEIVIALLLGGALLAALSRRIGTPYPALVAFAGAVLALVPGTPELVLDPELALTLFVAPVLLDAAFDASPRDLRANWRPVVGLALGAVVLTVIAVAVAVHWLVPDMPWAAAIALGAIVAPPDAAAATAVLKQLRPPHRLLVILEGESLFNDASALLIYRLALGAVAAGGILGWSALPMLLIVTVGSVVLGYVLARVTLAVNRFIEDVSTAVIVQFGSTFAVWILAERLHLSGILTTVVYAMTASRIAALVTPARIRIPAYAVWEVAVFVLNVLAFILVGFQLKSIVARLDRPTWLEYAGIAAVVTGVAILARIVWVMGVAALGRWRERRTSAKTPGSAHAVALSPRAAMLVGWCGMRGIVTLAAALALPTGGEASPPFPYRDLILFTSFAVVLGTLVLQGMTLRPLMTRLKLDDDGAVDHEVRLARVQTLRAALDATDASPGTEMAALVRRRYELQLQRAKQLLEGRAEAPAEARPGGAAAPWGPPSADADMVRTAMAAERRRLLELRANGTIGDAAFQQVEQELDWAELDLQQILRAEAAEH</sequence>
<evidence type="ECO:0000256" key="5">
    <source>
        <dbReference type="ARBA" id="ARBA00022989"/>
    </source>
</evidence>
<feature type="region of interest" description="Disordered" evidence="10">
    <location>
        <begin position="469"/>
        <end position="492"/>
    </location>
</feature>
<feature type="transmembrane region" description="Helical" evidence="11">
    <location>
        <begin position="111"/>
        <end position="133"/>
    </location>
</feature>
<dbReference type="Gene3D" id="6.10.140.1330">
    <property type="match status" value="1"/>
</dbReference>
<dbReference type="EMBL" id="RAVZ01000034">
    <property type="protein sequence ID" value="RKG92015.1"/>
    <property type="molecule type" value="Genomic_DNA"/>
</dbReference>
<feature type="transmembrane region" description="Helical" evidence="11">
    <location>
        <begin position="263"/>
        <end position="283"/>
    </location>
</feature>
<feature type="transmembrane region" description="Helical" evidence="11">
    <location>
        <begin position="350"/>
        <end position="371"/>
    </location>
</feature>
<evidence type="ECO:0000256" key="11">
    <source>
        <dbReference type="SAM" id="Phobius"/>
    </source>
</evidence>
<keyword evidence="2" id="KW-0813">Transport</keyword>
<feature type="transmembrane region" description="Helical" evidence="11">
    <location>
        <begin position="386"/>
        <end position="406"/>
    </location>
</feature>
<accession>A0A3A8J961</accession>
<name>A0A3A8J961_9BACT</name>
<evidence type="ECO:0000256" key="2">
    <source>
        <dbReference type="ARBA" id="ARBA00022448"/>
    </source>
</evidence>
<evidence type="ECO:0000256" key="10">
    <source>
        <dbReference type="SAM" id="MobiDB-lite"/>
    </source>
</evidence>
<evidence type="ECO:0000313" key="14">
    <source>
        <dbReference type="Proteomes" id="UP000268094"/>
    </source>
</evidence>
<evidence type="ECO:0000256" key="1">
    <source>
        <dbReference type="ARBA" id="ARBA00004651"/>
    </source>
</evidence>
<comment type="caution">
    <text evidence="13">The sequence shown here is derived from an EMBL/GenBank/DDBJ whole genome shotgun (WGS) entry which is preliminary data.</text>
</comment>
<keyword evidence="6" id="KW-0915">Sodium</keyword>
<dbReference type="PANTHER" id="PTHR10110">
    <property type="entry name" value="SODIUM/HYDROGEN EXCHANGER"/>
    <property type="match status" value="1"/>
</dbReference>
<dbReference type="GO" id="GO:0098719">
    <property type="term" value="P:sodium ion import across plasma membrane"/>
    <property type="evidence" value="ECO:0007669"/>
    <property type="project" value="TreeGrafter"/>
</dbReference>
<feature type="domain" description="Cation/H+ exchanger transmembrane" evidence="12">
    <location>
        <begin position="15"/>
        <end position="411"/>
    </location>
</feature>
<feature type="transmembrane region" description="Helical" evidence="11">
    <location>
        <begin position="83"/>
        <end position="105"/>
    </location>
</feature>
<dbReference type="AlphaFoldDB" id="A0A3A8J961"/>
<dbReference type="GO" id="GO:0051453">
    <property type="term" value="P:regulation of intracellular pH"/>
    <property type="evidence" value="ECO:0007669"/>
    <property type="project" value="TreeGrafter"/>
</dbReference>
<feature type="transmembrane region" description="Helical" evidence="11">
    <location>
        <begin position="210"/>
        <end position="227"/>
    </location>
</feature>
<evidence type="ECO:0000256" key="7">
    <source>
        <dbReference type="ARBA" id="ARBA00023065"/>
    </source>
</evidence>
<keyword evidence="3" id="KW-1003">Cell membrane</keyword>
<keyword evidence="7" id="KW-0406">Ion transport</keyword>
<keyword evidence="14" id="KW-1185">Reference proteome</keyword>
<dbReference type="InterPro" id="IPR006153">
    <property type="entry name" value="Cation/H_exchanger_TM"/>
</dbReference>
<reference evidence="14" key="1">
    <citation type="submission" date="2018-09" db="EMBL/GenBank/DDBJ databases">
        <authorList>
            <person name="Livingstone P.G."/>
            <person name="Whitworth D.E."/>
        </authorList>
    </citation>
    <scope>NUCLEOTIDE SEQUENCE [LARGE SCALE GENOMIC DNA]</scope>
    <source>
        <strain evidence="14">CA054A</strain>
    </source>
</reference>
<dbReference type="GO" id="GO:0005886">
    <property type="term" value="C:plasma membrane"/>
    <property type="evidence" value="ECO:0007669"/>
    <property type="project" value="UniProtKB-SubCell"/>
</dbReference>